<evidence type="ECO:0000313" key="3">
    <source>
        <dbReference type="EMBL" id="CAE8601309.1"/>
    </source>
</evidence>
<feature type="compositionally biased region" description="Acidic residues" evidence="1">
    <location>
        <begin position="391"/>
        <end position="420"/>
    </location>
</feature>
<feature type="non-terminal residue" evidence="3">
    <location>
        <position position="1"/>
    </location>
</feature>
<organism evidence="3 4">
    <name type="scientific">Polarella glacialis</name>
    <name type="common">Dinoflagellate</name>
    <dbReference type="NCBI Taxonomy" id="89957"/>
    <lineage>
        <taxon>Eukaryota</taxon>
        <taxon>Sar</taxon>
        <taxon>Alveolata</taxon>
        <taxon>Dinophyceae</taxon>
        <taxon>Suessiales</taxon>
        <taxon>Suessiaceae</taxon>
        <taxon>Polarella</taxon>
    </lineage>
</organism>
<proteinExistence type="predicted"/>
<accession>A0A813EU70</accession>
<comment type="caution">
    <text evidence="3">The sequence shown here is derived from an EMBL/GenBank/DDBJ whole genome shotgun (WGS) entry which is preliminary data.</text>
</comment>
<reference evidence="3" key="1">
    <citation type="submission" date="2021-02" db="EMBL/GenBank/DDBJ databases">
        <authorList>
            <person name="Dougan E. K."/>
            <person name="Rhodes N."/>
            <person name="Thang M."/>
            <person name="Chan C."/>
        </authorList>
    </citation>
    <scope>NUCLEOTIDE SEQUENCE</scope>
</reference>
<keyword evidence="2" id="KW-0472">Membrane</keyword>
<sequence>VDEVQEELDESALAAPPVGSLVVLVGLRQVELNGLVGEVTDGLGPGESAAPAGRVKVRLKSSGNSVAIRPGNLRLALEEPESESLEGGSSEPTGSELSGLASHTSPQDEEDGQQVDEPLQSEGLRSRHRPAVEQVPDEADEVEEVWTPGTRQAAAGCRSGCQSSFLGCVAAGHAAGDLGGPGSTFDQEYAARNKDLDEDPHDSESRKSRLSAFFLFMMCFPAVAAFVLMVQNWADPLVLLVPPQDAQQVQQVFFGGNPWLVSCITTKVGKKAAAGGKLPKVLEKAAELLRPQGVRVARVHCWEPLPTQKGKRTLAKRFGFRDKPPVVMVSLGRGQPSFISASGLKAEALAAKVLATVGAASSDLAASLRFHEAEIGPSGGRVEKVGKRPQEDDDGDEVPLESEAVESPEVEEDDVNLDDE</sequence>
<feature type="compositionally biased region" description="Low complexity" evidence="1">
    <location>
        <begin position="85"/>
        <end position="100"/>
    </location>
</feature>
<dbReference type="OMA" id="CHCARSS"/>
<dbReference type="Proteomes" id="UP000654075">
    <property type="component" value="Unassembled WGS sequence"/>
</dbReference>
<feature type="region of interest" description="Disordered" evidence="1">
    <location>
        <begin position="376"/>
        <end position="420"/>
    </location>
</feature>
<feature type="transmembrane region" description="Helical" evidence="2">
    <location>
        <begin position="213"/>
        <end position="234"/>
    </location>
</feature>
<dbReference type="EMBL" id="CAJNNV010013037">
    <property type="protein sequence ID" value="CAE8601309.1"/>
    <property type="molecule type" value="Genomic_DNA"/>
</dbReference>
<keyword evidence="2" id="KW-0812">Transmembrane</keyword>
<feature type="region of interest" description="Disordered" evidence="1">
    <location>
        <begin position="70"/>
        <end position="144"/>
    </location>
</feature>
<dbReference type="AlphaFoldDB" id="A0A813EU70"/>
<evidence type="ECO:0000313" key="4">
    <source>
        <dbReference type="Proteomes" id="UP000654075"/>
    </source>
</evidence>
<evidence type="ECO:0000256" key="1">
    <source>
        <dbReference type="SAM" id="MobiDB-lite"/>
    </source>
</evidence>
<feature type="compositionally biased region" description="Basic and acidic residues" evidence="1">
    <location>
        <begin position="381"/>
        <end position="390"/>
    </location>
</feature>
<feature type="compositionally biased region" description="Acidic residues" evidence="1">
    <location>
        <begin position="135"/>
        <end position="144"/>
    </location>
</feature>
<gene>
    <name evidence="3" type="ORF">PGLA1383_LOCUS19604</name>
</gene>
<evidence type="ECO:0000256" key="2">
    <source>
        <dbReference type="SAM" id="Phobius"/>
    </source>
</evidence>
<protein>
    <submittedName>
        <fullName evidence="3">Uncharacterized protein</fullName>
    </submittedName>
</protein>
<keyword evidence="4" id="KW-1185">Reference proteome</keyword>
<keyword evidence="2" id="KW-1133">Transmembrane helix</keyword>
<name>A0A813EU70_POLGL</name>